<dbReference type="PRINTS" id="PR00359">
    <property type="entry name" value="BP450"/>
</dbReference>
<keyword evidence="4" id="KW-1185">Reference proteome</keyword>
<dbReference type="GO" id="GO:0004497">
    <property type="term" value="F:monooxygenase activity"/>
    <property type="evidence" value="ECO:0007669"/>
    <property type="project" value="UniProtKB-KW"/>
</dbReference>
<dbReference type="PANTHER" id="PTHR46696:SF1">
    <property type="entry name" value="CYTOCHROME P450 YJIB-RELATED"/>
    <property type="match status" value="1"/>
</dbReference>
<comment type="similarity">
    <text evidence="1 2">Belongs to the cytochrome P450 family.</text>
</comment>
<sequence length="417" mass="46336">MSAVIPPLDLSHPDVWIDPYPIYRHYRESAPVHFVPQAAGSGSELQAGRYIVTRHADVVAGMRHRGLVRNVRSSQWDETKNAIPVEHLALARTCREWVIFTDPPEHGRLRQPINRVCNGVEVSDFREWVADEAGRVAGGLPAAGVVDVVGEYAAVLTSQLVANLLGLLEGMLTQELDTALTCIQMVMSNRYDRDRLSEASAHMARFCEELEKTICKPVEDRAEAMLLEGLLKEAAVSGLPPHQVRSTAILLLMAARDNVRNTIGSAVLNLLRHPPSWEWLRSNLTPEAAANAVEEVLRFEPPVQFMSRHASEDLEFAGAKIQKGQGVTFCLAAANRDPAVYENPEVFDWRREPGKSAAFGFGIHQCPGDRLARIMIEEALKALLTRWDQPRLAIAQDQLAWQKSMVFRGLAVLPVEI</sequence>
<protein>
    <submittedName>
        <fullName evidence="3">Cytochrome P450</fullName>
    </submittedName>
</protein>
<keyword evidence="2" id="KW-0560">Oxidoreductase</keyword>
<dbReference type="Gene3D" id="1.10.630.10">
    <property type="entry name" value="Cytochrome P450"/>
    <property type="match status" value="1"/>
</dbReference>
<keyword evidence="2" id="KW-0349">Heme</keyword>
<comment type="caution">
    <text evidence="3">The sequence shown here is derived from an EMBL/GenBank/DDBJ whole genome shotgun (WGS) entry which is preliminary data.</text>
</comment>
<evidence type="ECO:0000256" key="2">
    <source>
        <dbReference type="RuleBase" id="RU000461"/>
    </source>
</evidence>
<dbReference type="GO" id="GO:0005506">
    <property type="term" value="F:iron ion binding"/>
    <property type="evidence" value="ECO:0007669"/>
    <property type="project" value="InterPro"/>
</dbReference>
<dbReference type="GO" id="GO:0020037">
    <property type="term" value="F:heme binding"/>
    <property type="evidence" value="ECO:0007669"/>
    <property type="project" value="InterPro"/>
</dbReference>
<dbReference type="InterPro" id="IPR017972">
    <property type="entry name" value="Cyt_P450_CS"/>
</dbReference>
<organism evidence="3 4">
    <name type="scientific">Phragmitibacter flavus</name>
    <dbReference type="NCBI Taxonomy" id="2576071"/>
    <lineage>
        <taxon>Bacteria</taxon>
        <taxon>Pseudomonadati</taxon>
        <taxon>Verrucomicrobiota</taxon>
        <taxon>Verrucomicrobiia</taxon>
        <taxon>Verrucomicrobiales</taxon>
        <taxon>Verrucomicrobiaceae</taxon>
        <taxon>Phragmitibacter</taxon>
    </lineage>
</organism>
<dbReference type="InterPro" id="IPR002397">
    <property type="entry name" value="Cyt_P450_B"/>
</dbReference>
<reference evidence="3 4" key="1">
    <citation type="submission" date="2019-05" db="EMBL/GenBank/DDBJ databases">
        <title>Verrucobacter flavum gen. nov., sp. nov. a new member of the family Verrucomicrobiaceae.</title>
        <authorList>
            <person name="Szuroczki S."/>
            <person name="Abbaszade G."/>
            <person name="Szabo A."/>
            <person name="Felfoldi T."/>
            <person name="Schumann P."/>
            <person name="Boka K."/>
            <person name="Keki Z."/>
            <person name="Toumi M."/>
            <person name="Toth E."/>
        </authorList>
    </citation>
    <scope>NUCLEOTIDE SEQUENCE [LARGE SCALE GENOMIC DNA]</scope>
    <source>
        <strain evidence="3 4">MG-N-17</strain>
    </source>
</reference>
<proteinExistence type="inferred from homology"/>
<evidence type="ECO:0000313" key="3">
    <source>
        <dbReference type="EMBL" id="TLD71052.1"/>
    </source>
</evidence>
<dbReference type="InterPro" id="IPR001128">
    <property type="entry name" value="Cyt_P450"/>
</dbReference>
<evidence type="ECO:0000313" key="4">
    <source>
        <dbReference type="Proteomes" id="UP000306196"/>
    </source>
</evidence>
<name>A0A5R8KFG9_9BACT</name>
<dbReference type="EMBL" id="VAUV01000006">
    <property type="protein sequence ID" value="TLD71052.1"/>
    <property type="molecule type" value="Genomic_DNA"/>
</dbReference>
<dbReference type="GO" id="GO:0016705">
    <property type="term" value="F:oxidoreductase activity, acting on paired donors, with incorporation or reduction of molecular oxygen"/>
    <property type="evidence" value="ECO:0007669"/>
    <property type="project" value="InterPro"/>
</dbReference>
<accession>A0A5R8KFG9</accession>
<dbReference type="Pfam" id="PF00067">
    <property type="entry name" value="p450"/>
    <property type="match status" value="1"/>
</dbReference>
<dbReference type="PROSITE" id="PS00086">
    <property type="entry name" value="CYTOCHROME_P450"/>
    <property type="match status" value="1"/>
</dbReference>
<dbReference type="OrthoDB" id="9801155at2"/>
<keyword evidence="2" id="KW-0503">Monooxygenase</keyword>
<dbReference type="AlphaFoldDB" id="A0A5R8KFG9"/>
<dbReference type="Proteomes" id="UP000306196">
    <property type="component" value="Unassembled WGS sequence"/>
</dbReference>
<keyword evidence="2" id="KW-0408">Iron</keyword>
<dbReference type="InterPro" id="IPR036396">
    <property type="entry name" value="Cyt_P450_sf"/>
</dbReference>
<keyword evidence="2" id="KW-0479">Metal-binding</keyword>
<dbReference type="RefSeq" id="WP_138085881.1">
    <property type="nucleotide sequence ID" value="NZ_VAUV01000006.1"/>
</dbReference>
<evidence type="ECO:0000256" key="1">
    <source>
        <dbReference type="ARBA" id="ARBA00010617"/>
    </source>
</evidence>
<dbReference type="SUPFAM" id="SSF48264">
    <property type="entry name" value="Cytochrome P450"/>
    <property type="match status" value="1"/>
</dbReference>
<gene>
    <name evidence="3" type="ORF">FEM03_09065</name>
</gene>
<dbReference type="PANTHER" id="PTHR46696">
    <property type="entry name" value="P450, PUTATIVE (EUROFUNG)-RELATED"/>
    <property type="match status" value="1"/>
</dbReference>